<dbReference type="Proteomes" id="UP001626550">
    <property type="component" value="Unassembled WGS sequence"/>
</dbReference>
<organism evidence="2 3">
    <name type="scientific">Cichlidogyrus casuarinus</name>
    <dbReference type="NCBI Taxonomy" id="1844966"/>
    <lineage>
        <taxon>Eukaryota</taxon>
        <taxon>Metazoa</taxon>
        <taxon>Spiralia</taxon>
        <taxon>Lophotrochozoa</taxon>
        <taxon>Platyhelminthes</taxon>
        <taxon>Monogenea</taxon>
        <taxon>Monopisthocotylea</taxon>
        <taxon>Dactylogyridea</taxon>
        <taxon>Ancyrocephalidae</taxon>
        <taxon>Cichlidogyrus</taxon>
    </lineage>
</organism>
<dbReference type="SUPFAM" id="SSF48726">
    <property type="entry name" value="Immunoglobulin"/>
    <property type="match status" value="1"/>
</dbReference>
<dbReference type="InterPro" id="IPR013783">
    <property type="entry name" value="Ig-like_fold"/>
</dbReference>
<sequence length="191" mass="21958">MNIRGQTVVMYRTILRLTCHALFATDELKDDPRIVLEWYHRGFRVIPDPQASISIHQRWMDSNVLESTLEIAWAGINDSGDWICIERNAPDILNSIKTPLAQDVPQSNGAELKPRFELIDFARISINIIGRWILRLLGLKPPEMYILCKPLVTSVGRKQAVFNSSYPLCRYRRRASDQLSETHTWVDASLP</sequence>
<name>A0ABD2QLJ5_9PLAT</name>
<dbReference type="PROSITE" id="PS50835">
    <property type="entry name" value="IG_LIKE"/>
    <property type="match status" value="1"/>
</dbReference>
<gene>
    <name evidence="2" type="ORF">Ciccas_000929</name>
</gene>
<dbReference type="AlphaFoldDB" id="A0ABD2QLJ5"/>
<evidence type="ECO:0000313" key="3">
    <source>
        <dbReference type="Proteomes" id="UP001626550"/>
    </source>
</evidence>
<proteinExistence type="predicted"/>
<dbReference type="InterPro" id="IPR036179">
    <property type="entry name" value="Ig-like_dom_sf"/>
</dbReference>
<dbReference type="Gene3D" id="2.60.40.10">
    <property type="entry name" value="Immunoglobulins"/>
    <property type="match status" value="1"/>
</dbReference>
<evidence type="ECO:0000259" key="1">
    <source>
        <dbReference type="PROSITE" id="PS50835"/>
    </source>
</evidence>
<dbReference type="InterPro" id="IPR007110">
    <property type="entry name" value="Ig-like_dom"/>
</dbReference>
<comment type="caution">
    <text evidence="2">The sequence shown here is derived from an EMBL/GenBank/DDBJ whole genome shotgun (WGS) entry which is preliminary data.</text>
</comment>
<keyword evidence="3" id="KW-1185">Reference proteome</keyword>
<feature type="domain" description="Ig-like" evidence="1">
    <location>
        <begin position="1"/>
        <end position="84"/>
    </location>
</feature>
<reference evidence="2 3" key="1">
    <citation type="submission" date="2024-11" db="EMBL/GenBank/DDBJ databases">
        <title>Adaptive evolution of stress response genes in parasites aligns with host niche diversity.</title>
        <authorList>
            <person name="Hahn C."/>
            <person name="Resl P."/>
        </authorList>
    </citation>
    <scope>NUCLEOTIDE SEQUENCE [LARGE SCALE GENOMIC DNA]</scope>
    <source>
        <strain evidence="2">EGGRZ-B1_66</strain>
        <tissue evidence="2">Body</tissue>
    </source>
</reference>
<evidence type="ECO:0000313" key="2">
    <source>
        <dbReference type="EMBL" id="KAL3320400.1"/>
    </source>
</evidence>
<protein>
    <recommendedName>
        <fullName evidence="1">Ig-like domain-containing protein</fullName>
    </recommendedName>
</protein>
<accession>A0ABD2QLJ5</accession>
<dbReference type="EMBL" id="JBJKFK010000055">
    <property type="protein sequence ID" value="KAL3320400.1"/>
    <property type="molecule type" value="Genomic_DNA"/>
</dbReference>